<reference evidence="7 8" key="1">
    <citation type="submission" date="2016-10" db="EMBL/GenBank/DDBJ databases">
        <authorList>
            <person name="de Groot N.N."/>
        </authorList>
    </citation>
    <scope>NUCLEOTIDE SEQUENCE [LARGE SCALE GENOMIC DNA]</scope>
    <source>
        <strain evidence="7 8">DSM 23995</strain>
    </source>
</reference>
<dbReference type="Proteomes" id="UP000199516">
    <property type="component" value="Unassembled WGS sequence"/>
</dbReference>
<evidence type="ECO:0000256" key="3">
    <source>
        <dbReference type="ARBA" id="ARBA00022692"/>
    </source>
</evidence>
<dbReference type="STRING" id="930128.SAMN05192532_10184"/>
<feature type="transmembrane region" description="Helical" evidence="6">
    <location>
        <begin position="314"/>
        <end position="340"/>
    </location>
</feature>
<proteinExistence type="inferred from homology"/>
<dbReference type="InterPro" id="IPR002549">
    <property type="entry name" value="AI-2E-like"/>
</dbReference>
<evidence type="ECO:0000256" key="4">
    <source>
        <dbReference type="ARBA" id="ARBA00022989"/>
    </source>
</evidence>
<name>A0A1I1Z760_9BACI</name>
<accession>A0A1I1Z760</accession>
<keyword evidence="8" id="KW-1185">Reference proteome</keyword>
<evidence type="ECO:0000313" key="7">
    <source>
        <dbReference type="EMBL" id="SFE27704.1"/>
    </source>
</evidence>
<dbReference type="GO" id="GO:0055085">
    <property type="term" value="P:transmembrane transport"/>
    <property type="evidence" value="ECO:0007669"/>
    <property type="project" value="TreeGrafter"/>
</dbReference>
<dbReference type="EMBL" id="FONT01000001">
    <property type="protein sequence ID" value="SFE27704.1"/>
    <property type="molecule type" value="Genomic_DNA"/>
</dbReference>
<feature type="transmembrane region" description="Helical" evidence="6">
    <location>
        <begin position="244"/>
        <end position="269"/>
    </location>
</feature>
<keyword evidence="3 6" id="KW-0812">Transmembrane</keyword>
<evidence type="ECO:0000256" key="1">
    <source>
        <dbReference type="ARBA" id="ARBA00004141"/>
    </source>
</evidence>
<protein>
    <submittedName>
        <fullName evidence="7">Predicted PurR-regulated permease PerM</fullName>
    </submittedName>
</protein>
<feature type="transmembrane region" description="Helical" evidence="6">
    <location>
        <begin position="12"/>
        <end position="33"/>
    </location>
</feature>
<evidence type="ECO:0000256" key="2">
    <source>
        <dbReference type="ARBA" id="ARBA00009773"/>
    </source>
</evidence>
<feature type="transmembrane region" description="Helical" evidence="6">
    <location>
        <begin position="73"/>
        <end position="93"/>
    </location>
</feature>
<organism evidence="7 8">
    <name type="scientific">Alteribacillus iranensis</name>
    <dbReference type="NCBI Taxonomy" id="930128"/>
    <lineage>
        <taxon>Bacteria</taxon>
        <taxon>Bacillati</taxon>
        <taxon>Bacillota</taxon>
        <taxon>Bacilli</taxon>
        <taxon>Bacillales</taxon>
        <taxon>Bacillaceae</taxon>
        <taxon>Alteribacillus</taxon>
    </lineage>
</organism>
<evidence type="ECO:0000256" key="6">
    <source>
        <dbReference type="SAM" id="Phobius"/>
    </source>
</evidence>
<evidence type="ECO:0000256" key="5">
    <source>
        <dbReference type="ARBA" id="ARBA00023136"/>
    </source>
</evidence>
<dbReference type="AlphaFoldDB" id="A0A1I1Z760"/>
<gene>
    <name evidence="7" type="ORF">SAMN05192532_10184</name>
</gene>
<dbReference type="Pfam" id="PF01594">
    <property type="entry name" value="AI-2E_transport"/>
    <property type="match status" value="1"/>
</dbReference>
<comment type="subcellular location">
    <subcellularLocation>
        <location evidence="1">Membrane</location>
        <topology evidence="1">Multi-pass membrane protein</topology>
    </subcellularLocation>
</comment>
<dbReference type="RefSeq" id="WP_091656036.1">
    <property type="nucleotide sequence ID" value="NZ_FONT01000001.1"/>
</dbReference>
<sequence>MIREKEWDWFRRLLILMIALSVLYLISLLKPLWVYVFTLAWKVLLPFIVAAFISYLLHPLVTLFQRAHIPRSLSILLVYIVFFGGAGWLFWYFSPVLYLETQRFINQLPYYFNQAYILFSDFHYQLDHMPPAVHDSIVTALEQLEVKLTNSLNELINKWRNIIDIIVLLLLLPFLVFYLLKDVQAIERLVKKMIPKKWQDEGELLGVATDQALGDYIRGQFMVAGSVGLLSLFGLWFLDIPNAILLGIFIGVTDIIPYFGPILGAVPALMVAASVSTNKMIAVLLLLLIIQQLEGNFLSPYVVGRNVRLHPLVIVFALILGFEIAGIVGLLVAVPLFVVGNNVFHSFRERQEN</sequence>
<keyword evidence="4 6" id="KW-1133">Transmembrane helix</keyword>
<dbReference type="PANTHER" id="PTHR21716:SF15">
    <property type="entry name" value="TRANSPORT PROTEIN YRRI-RELATED"/>
    <property type="match status" value="1"/>
</dbReference>
<feature type="transmembrane region" description="Helical" evidence="6">
    <location>
        <begin position="281"/>
        <end position="302"/>
    </location>
</feature>
<dbReference type="GO" id="GO:0016020">
    <property type="term" value="C:membrane"/>
    <property type="evidence" value="ECO:0007669"/>
    <property type="project" value="UniProtKB-SubCell"/>
</dbReference>
<dbReference type="OrthoDB" id="9793390at2"/>
<comment type="similarity">
    <text evidence="2">Belongs to the autoinducer-2 exporter (AI-2E) (TC 2.A.86) family.</text>
</comment>
<keyword evidence="5 6" id="KW-0472">Membrane</keyword>
<feature type="transmembrane region" description="Helical" evidence="6">
    <location>
        <begin position="39"/>
        <end position="61"/>
    </location>
</feature>
<dbReference type="PANTHER" id="PTHR21716">
    <property type="entry name" value="TRANSMEMBRANE PROTEIN"/>
    <property type="match status" value="1"/>
</dbReference>
<feature type="transmembrane region" description="Helical" evidence="6">
    <location>
        <begin position="162"/>
        <end position="180"/>
    </location>
</feature>
<evidence type="ECO:0000313" key="8">
    <source>
        <dbReference type="Proteomes" id="UP000199516"/>
    </source>
</evidence>